<dbReference type="GeneID" id="27334118"/>
<proteinExistence type="inferred from homology"/>
<dbReference type="GO" id="GO:0042802">
    <property type="term" value="F:identical protein binding"/>
    <property type="evidence" value="ECO:0007669"/>
    <property type="project" value="TreeGrafter"/>
</dbReference>
<evidence type="ECO:0000313" key="7">
    <source>
        <dbReference type="Proteomes" id="UP000053328"/>
    </source>
</evidence>
<dbReference type="NCBIfam" id="TIGR00502">
    <property type="entry name" value="nagB"/>
    <property type="match status" value="1"/>
</dbReference>
<dbReference type="RefSeq" id="XP_016234469.1">
    <property type="nucleotide sequence ID" value="XM_016381367.1"/>
</dbReference>
<dbReference type="Gene3D" id="3.40.50.1360">
    <property type="match status" value="1"/>
</dbReference>
<dbReference type="VEuPathDB" id="FungiDB:PV08_07035"/>
<reference evidence="6 7" key="1">
    <citation type="submission" date="2015-01" db="EMBL/GenBank/DDBJ databases">
        <title>The Genome Sequence of Exophiala spinifera CBS89968.</title>
        <authorList>
            <consortium name="The Broad Institute Genomics Platform"/>
            <person name="Cuomo C."/>
            <person name="de Hoog S."/>
            <person name="Gorbushina A."/>
            <person name="Stielow B."/>
            <person name="Teixiera M."/>
            <person name="Abouelleil A."/>
            <person name="Chapman S.B."/>
            <person name="Priest M."/>
            <person name="Young S.K."/>
            <person name="Wortman J."/>
            <person name="Nusbaum C."/>
            <person name="Birren B."/>
        </authorList>
    </citation>
    <scope>NUCLEOTIDE SEQUENCE [LARGE SCALE GENOMIC DNA]</scope>
    <source>
        <strain evidence="6 7">CBS 89968</strain>
    </source>
</reference>
<dbReference type="GO" id="GO:0019262">
    <property type="term" value="P:N-acetylneuraminate catabolic process"/>
    <property type="evidence" value="ECO:0007669"/>
    <property type="project" value="TreeGrafter"/>
</dbReference>
<dbReference type="SUPFAM" id="SSF100950">
    <property type="entry name" value="NagB/RpiA/CoA transferase-like"/>
    <property type="match status" value="1"/>
</dbReference>
<gene>
    <name evidence="6" type="ORF">PV08_07035</name>
</gene>
<comment type="similarity">
    <text evidence="2 4">Belongs to the glucosamine/galactosamine-6-phosphate isomerase family.</text>
</comment>
<evidence type="ECO:0000256" key="2">
    <source>
        <dbReference type="ARBA" id="ARBA00005526"/>
    </source>
</evidence>
<dbReference type="InterPro" id="IPR004547">
    <property type="entry name" value="Glucosamine6P_isomerase"/>
</dbReference>
<keyword evidence="7" id="KW-1185">Reference proteome</keyword>
<protein>
    <recommendedName>
        <fullName evidence="4">Glucosamine-6-phosphate isomerase</fullName>
        <ecNumber evidence="4">3.5.99.6</ecNumber>
    </recommendedName>
    <alternativeName>
        <fullName evidence="4">Glucosamine-6-phosphate isomerase</fullName>
    </alternativeName>
</protein>
<dbReference type="InterPro" id="IPR037171">
    <property type="entry name" value="NagB/RpiA_transferase-like"/>
</dbReference>
<name>A0A0D2B5P0_9EURO</name>
<evidence type="ECO:0000313" key="6">
    <source>
        <dbReference type="EMBL" id="KIW14253.1"/>
    </source>
</evidence>
<dbReference type="GO" id="GO:0004342">
    <property type="term" value="F:glucosamine-6-phosphate deaminase activity"/>
    <property type="evidence" value="ECO:0007669"/>
    <property type="project" value="UniProtKB-UniRule"/>
</dbReference>
<dbReference type="EC" id="3.5.99.6" evidence="4"/>
<dbReference type="GO" id="GO:0006043">
    <property type="term" value="P:glucosamine catabolic process"/>
    <property type="evidence" value="ECO:0007669"/>
    <property type="project" value="TreeGrafter"/>
</dbReference>
<comment type="catalytic activity">
    <reaction evidence="1 4">
        <text>alpha-D-glucosamine 6-phosphate + H2O = beta-D-fructose 6-phosphate + NH4(+)</text>
        <dbReference type="Rhea" id="RHEA:12172"/>
        <dbReference type="ChEBI" id="CHEBI:15377"/>
        <dbReference type="ChEBI" id="CHEBI:28938"/>
        <dbReference type="ChEBI" id="CHEBI:57634"/>
        <dbReference type="ChEBI" id="CHEBI:75989"/>
        <dbReference type="EC" id="3.5.99.6"/>
    </reaction>
</comment>
<dbReference type="PANTHER" id="PTHR11280:SF5">
    <property type="entry name" value="GLUCOSAMINE-6-PHOSPHATE ISOMERASE"/>
    <property type="match status" value="1"/>
</dbReference>
<dbReference type="InterPro" id="IPR018321">
    <property type="entry name" value="Glucosamine6P_isomerase_CS"/>
</dbReference>
<dbReference type="GO" id="GO:0006046">
    <property type="term" value="P:N-acetylglucosamine catabolic process"/>
    <property type="evidence" value="ECO:0007669"/>
    <property type="project" value="TreeGrafter"/>
</dbReference>
<sequence>MKVVILSDSQAAAANIAQHIIDRINSFAPTDTRPYFVLGLPTGSSPLPIYRLLVDAYRVGTVSFRNVVTFNMDEYVDLEQTHPESYHSFMFTNFFNHVDVQPQNINILNGNAADLDEECARYEDKIQAAGGIDLFLGGVGRDGHIAFNEPGSSLVSRTRVEVLAQDTIHANARFFGGDLSLVPTRALTVGVQTVMDAREVVIIATGAQKASAVRNAIEGGVSQMCTLSCLQLHPNGIVVVDEDAALELKYATVKYFKSLGDLSTLNISKHQRHSVLPRTKLCATPPQTPDSKSYLEDDELTPDRMSSRIMTWPLAARPF</sequence>
<dbReference type="STRING" id="91928.A0A0D2B5P0"/>
<evidence type="ECO:0000256" key="4">
    <source>
        <dbReference type="RuleBase" id="RU361197"/>
    </source>
</evidence>
<dbReference type="PROSITE" id="PS01161">
    <property type="entry name" value="GLC_GALNAC_ISOMERASE"/>
    <property type="match status" value="1"/>
</dbReference>
<evidence type="ECO:0000256" key="3">
    <source>
        <dbReference type="ARBA" id="ARBA00022801"/>
    </source>
</evidence>
<dbReference type="InterPro" id="IPR006148">
    <property type="entry name" value="Glc/Gal-6P_isomerase"/>
</dbReference>
<dbReference type="CDD" id="cd01399">
    <property type="entry name" value="GlcN6P_deaminase"/>
    <property type="match status" value="1"/>
</dbReference>
<organism evidence="6 7">
    <name type="scientific">Exophiala spinifera</name>
    <dbReference type="NCBI Taxonomy" id="91928"/>
    <lineage>
        <taxon>Eukaryota</taxon>
        <taxon>Fungi</taxon>
        <taxon>Dikarya</taxon>
        <taxon>Ascomycota</taxon>
        <taxon>Pezizomycotina</taxon>
        <taxon>Eurotiomycetes</taxon>
        <taxon>Chaetothyriomycetidae</taxon>
        <taxon>Chaetothyriales</taxon>
        <taxon>Herpotrichiellaceae</taxon>
        <taxon>Exophiala</taxon>
    </lineage>
</organism>
<keyword evidence="3 4" id="KW-0378">Hydrolase</keyword>
<dbReference type="GO" id="GO:0005975">
    <property type="term" value="P:carbohydrate metabolic process"/>
    <property type="evidence" value="ECO:0007669"/>
    <property type="project" value="InterPro"/>
</dbReference>
<dbReference type="HOGENOM" id="CLU_049611_0_1_1"/>
<dbReference type="EMBL" id="KN847496">
    <property type="protein sequence ID" value="KIW14253.1"/>
    <property type="molecule type" value="Genomic_DNA"/>
</dbReference>
<keyword evidence="4" id="KW-0119">Carbohydrate metabolism</keyword>
<evidence type="ECO:0000259" key="5">
    <source>
        <dbReference type="Pfam" id="PF01182"/>
    </source>
</evidence>
<dbReference type="Proteomes" id="UP000053328">
    <property type="component" value="Unassembled WGS sequence"/>
</dbReference>
<feature type="domain" description="Glucosamine/galactosamine-6-phosphate isomerase" evidence="5">
    <location>
        <begin position="8"/>
        <end position="220"/>
    </location>
</feature>
<accession>A0A0D2B5P0</accession>
<evidence type="ECO:0000256" key="1">
    <source>
        <dbReference type="ARBA" id="ARBA00000644"/>
    </source>
</evidence>
<dbReference type="AlphaFoldDB" id="A0A0D2B5P0"/>
<dbReference type="OrthoDB" id="7663298at2759"/>
<dbReference type="GO" id="GO:0005737">
    <property type="term" value="C:cytoplasm"/>
    <property type="evidence" value="ECO:0007669"/>
    <property type="project" value="TreeGrafter"/>
</dbReference>
<dbReference type="HAMAP" id="MF_01241">
    <property type="entry name" value="GlcN6P_deamin"/>
    <property type="match status" value="1"/>
</dbReference>
<dbReference type="Pfam" id="PF01182">
    <property type="entry name" value="Glucosamine_iso"/>
    <property type="match status" value="1"/>
</dbReference>
<dbReference type="PANTHER" id="PTHR11280">
    <property type="entry name" value="GLUCOSAMINE-6-PHOSPHATE ISOMERASE"/>
    <property type="match status" value="1"/>
</dbReference>